<dbReference type="InterPro" id="IPR021212">
    <property type="entry name" value="DUF2760"/>
</dbReference>
<comment type="caution">
    <text evidence="2">The sequence shown here is derived from an EMBL/GenBank/DDBJ whole genome shotgun (WGS) entry which is preliminary data.</text>
</comment>
<evidence type="ECO:0000313" key="2">
    <source>
        <dbReference type="EMBL" id="MBK1704915.1"/>
    </source>
</evidence>
<dbReference type="Pfam" id="PF10816">
    <property type="entry name" value="DUF2760"/>
    <property type="match status" value="1"/>
</dbReference>
<evidence type="ECO:0000259" key="1">
    <source>
        <dbReference type="Pfam" id="PF10816"/>
    </source>
</evidence>
<organism evidence="2 3">
    <name type="scientific">Halochromatium glycolicum</name>
    <dbReference type="NCBI Taxonomy" id="85075"/>
    <lineage>
        <taxon>Bacteria</taxon>
        <taxon>Pseudomonadati</taxon>
        <taxon>Pseudomonadota</taxon>
        <taxon>Gammaproteobacteria</taxon>
        <taxon>Chromatiales</taxon>
        <taxon>Chromatiaceae</taxon>
        <taxon>Halochromatium</taxon>
    </lineage>
</organism>
<feature type="domain" description="DUF2760" evidence="1">
    <location>
        <begin position="46"/>
        <end position="168"/>
    </location>
</feature>
<dbReference type="AlphaFoldDB" id="A0AAJ0XA95"/>
<keyword evidence="3" id="KW-1185">Reference proteome</keyword>
<accession>A0AAJ0XA95</accession>
<dbReference type="EMBL" id="NRSJ01000016">
    <property type="protein sequence ID" value="MBK1704915.1"/>
    <property type="molecule type" value="Genomic_DNA"/>
</dbReference>
<gene>
    <name evidence="2" type="ORF">CKO40_10285</name>
</gene>
<name>A0AAJ0XA95_9GAMM</name>
<evidence type="ECO:0000313" key="3">
    <source>
        <dbReference type="Proteomes" id="UP001296776"/>
    </source>
</evidence>
<protein>
    <recommendedName>
        <fullName evidence="1">DUF2760 domain-containing protein</fullName>
    </recommendedName>
</protein>
<sequence>MVSPEYAQRLTDLYIDGASTLTNKASRQRAVEAPRPPQAVLQESGPDSALVLLSLLQKEGRFLDFLQEEVSGYSDHEVGAAARVVHDGCRRVLDDHLSIAPVRDEAEGSQVTLQKGFDPSAERPTGHVIGEPPFTGSLVHRGWRALDVRLPQVASSRDVRILAPAEVEL</sequence>
<reference evidence="2" key="2">
    <citation type="journal article" date="2020" name="Microorganisms">
        <title>Osmotic Adaptation and Compatible Solute Biosynthesis of Phototrophic Bacteria as Revealed from Genome Analyses.</title>
        <authorList>
            <person name="Imhoff J.F."/>
            <person name="Rahn T."/>
            <person name="Kunzel S."/>
            <person name="Keller A."/>
            <person name="Neulinger S.C."/>
        </authorList>
    </citation>
    <scope>NUCLEOTIDE SEQUENCE</scope>
    <source>
        <strain evidence="2">DSM 11080</strain>
    </source>
</reference>
<dbReference type="Proteomes" id="UP001296776">
    <property type="component" value="Unassembled WGS sequence"/>
</dbReference>
<proteinExistence type="predicted"/>
<reference evidence="2" key="1">
    <citation type="submission" date="2017-08" db="EMBL/GenBank/DDBJ databases">
        <authorList>
            <person name="Imhoff J.F."/>
            <person name="Rahn T."/>
            <person name="Kuenzel S."/>
            <person name="Neulinger S.C."/>
        </authorList>
    </citation>
    <scope>NUCLEOTIDE SEQUENCE</scope>
    <source>
        <strain evidence="2">DSM 11080</strain>
    </source>
</reference>